<evidence type="ECO:0000313" key="2">
    <source>
        <dbReference type="EMBL" id="QAB15763.1"/>
    </source>
</evidence>
<protein>
    <submittedName>
        <fullName evidence="2">Uncharacterized protein</fullName>
    </submittedName>
</protein>
<dbReference type="RefSeq" id="WP_029938532.1">
    <property type="nucleotide sequence ID" value="NZ_CP035033.1"/>
</dbReference>
<dbReference type="AlphaFoldDB" id="A0A410H4B1"/>
<dbReference type="Proteomes" id="UP000285478">
    <property type="component" value="Chromosome"/>
</dbReference>
<evidence type="ECO:0000256" key="1">
    <source>
        <dbReference type="SAM" id="Phobius"/>
    </source>
</evidence>
<dbReference type="EMBL" id="CP035033">
    <property type="protein sequence ID" value="QAB15763.1"/>
    <property type="molecule type" value="Genomic_DNA"/>
</dbReference>
<keyword evidence="1" id="KW-0812">Transmembrane</keyword>
<feature type="transmembrane region" description="Helical" evidence="1">
    <location>
        <begin position="80"/>
        <end position="100"/>
    </location>
</feature>
<organism evidence="2 3">
    <name type="scientific">Hydrogenovibrio thermophilus</name>
    <dbReference type="NCBI Taxonomy" id="265883"/>
    <lineage>
        <taxon>Bacteria</taxon>
        <taxon>Pseudomonadati</taxon>
        <taxon>Pseudomonadota</taxon>
        <taxon>Gammaproteobacteria</taxon>
        <taxon>Thiotrichales</taxon>
        <taxon>Piscirickettsiaceae</taxon>
        <taxon>Hydrogenovibrio</taxon>
    </lineage>
</organism>
<dbReference type="KEGG" id="htr:EPV75_08820"/>
<evidence type="ECO:0000313" key="3">
    <source>
        <dbReference type="Proteomes" id="UP000285478"/>
    </source>
</evidence>
<keyword evidence="1" id="KW-1133">Transmembrane helix</keyword>
<sequence>METTENDLPDGSQEDMVLEPRTPTAEEMLERLHAVNLDDFNMQEITDELKGNNAWLFVLTMPITAILLVVFTLVGTFATGYFILSFIVSAGILFVVGKMIDQYEQKFRYQARLEVMRRIKEAETEDGLIPHFKDFLPKKYRHLWQSLKKQNYIYIDQYIAAITLLQQRLDSDKFIRIWRLKHPETAPDAEEMEEEYADYQGQQRA</sequence>
<gene>
    <name evidence="2" type="ORF">EPV75_08820</name>
</gene>
<accession>A0A410H4B1</accession>
<keyword evidence="1" id="KW-0472">Membrane</keyword>
<feature type="transmembrane region" description="Helical" evidence="1">
    <location>
        <begin position="54"/>
        <end position="74"/>
    </location>
</feature>
<proteinExistence type="predicted"/>
<reference evidence="2 3" key="1">
    <citation type="journal article" date="2018" name="Environ. Microbiol.">
        <title>Genomes of ubiquitous marine and hypersaline Hydrogenovibrio, Thiomicrorhabdus and Thiomicrospira spp. encode a diversity of mechanisms to sustain chemolithoautotrophy in heterogeneous environments.</title>
        <authorList>
            <person name="Scott K.M."/>
            <person name="Williams J."/>
            <person name="Porter C.M.B."/>
            <person name="Russel S."/>
            <person name="Harmer T.L."/>
            <person name="Paul J.H."/>
            <person name="Antonen K.M."/>
            <person name="Bridges M.K."/>
            <person name="Camper G.J."/>
            <person name="Campla C.K."/>
            <person name="Casella L.G."/>
            <person name="Chase E."/>
            <person name="Conrad J.W."/>
            <person name="Cruz M.C."/>
            <person name="Dunlap D.S."/>
            <person name="Duran L."/>
            <person name="Fahsbender E.M."/>
            <person name="Goldsmith D.B."/>
            <person name="Keeley R.F."/>
            <person name="Kondoff M.R."/>
            <person name="Kussy B.I."/>
            <person name="Lane M.K."/>
            <person name="Lawler S."/>
            <person name="Leigh B.A."/>
            <person name="Lewis C."/>
            <person name="Lostal L.M."/>
            <person name="Marking D."/>
            <person name="Mancera P.A."/>
            <person name="McClenthan E.C."/>
            <person name="McIntyre E.A."/>
            <person name="Mine J.A."/>
            <person name="Modi S."/>
            <person name="Moore B.D."/>
            <person name="Morgan W.A."/>
            <person name="Nelson K.M."/>
            <person name="Nguyen K.N."/>
            <person name="Ogburn N."/>
            <person name="Parrino D.G."/>
            <person name="Pedapudi A.D."/>
            <person name="Pelham R.P."/>
            <person name="Preece A.M."/>
            <person name="Rampersad E.A."/>
            <person name="Richardson J.C."/>
            <person name="Rodgers C.M."/>
            <person name="Schaffer B.L."/>
            <person name="Sheridan N.E."/>
            <person name="Solone M.R."/>
            <person name="Staley Z.R."/>
            <person name="Tabuchi M."/>
            <person name="Waide R.J."/>
            <person name="Wanjugi P.W."/>
            <person name="Young S."/>
            <person name="Clum A."/>
            <person name="Daum C."/>
            <person name="Huntemann M."/>
            <person name="Ivanova N."/>
            <person name="Kyrpides N."/>
            <person name="Mikhailova N."/>
            <person name="Palaniappan K."/>
            <person name="Pillay M."/>
            <person name="Reddy T.B.K."/>
            <person name="Shapiro N."/>
            <person name="Stamatis D."/>
            <person name="Varghese N."/>
            <person name="Woyke T."/>
            <person name="Boden R."/>
            <person name="Freyermuth S.K."/>
            <person name="Kerfeld C.A."/>
        </authorList>
    </citation>
    <scope>NUCLEOTIDE SEQUENCE [LARGE SCALE GENOMIC DNA]</scope>
    <source>
        <strain evidence="2 3">JR-2</strain>
    </source>
</reference>
<keyword evidence="3" id="KW-1185">Reference proteome</keyword>
<name>A0A410H4B1_9GAMM</name>